<sequence length="247" mass="29394">MVQLQYDGSFEGLLTAVFVVYEYGYKEVDIKPEGAATTLLFGEEETIYTDADKAWRVLHKVEQRWGKAGVAILLRAFLSAETQIENHILEAIRLMVRMPEMNVLENFGHQAIAHIQKAAKSVSREVHRMKEFVRFERVGEVYFAQLTPQYDVLPLVIPHFKNRFSDQQWIIYDLRRCYGFVYDLEKVTTFTPANKQFGKLIERATDVYEQLWKTYFRHINIVERKNSKYQMRNMPKRYWRYLTELKD</sequence>
<organism evidence="2 3">
    <name type="scientific">Capnocytophaga bilenii</name>
    <dbReference type="NCBI Taxonomy" id="2819369"/>
    <lineage>
        <taxon>Bacteria</taxon>
        <taxon>Pseudomonadati</taxon>
        <taxon>Bacteroidota</taxon>
        <taxon>Flavobacteriia</taxon>
        <taxon>Flavobacteriales</taxon>
        <taxon>Flavobacteriaceae</taxon>
        <taxon>Capnocytophaga</taxon>
    </lineage>
</organism>
<dbReference type="Pfam" id="PF13566">
    <property type="entry name" value="DUF4130"/>
    <property type="match status" value="1"/>
</dbReference>
<comment type="caution">
    <text evidence="2">The sequence shown here is derived from an EMBL/GenBank/DDBJ whole genome shotgun (WGS) entry which is preliminary data.</text>
</comment>
<evidence type="ECO:0000259" key="1">
    <source>
        <dbReference type="Pfam" id="PF13566"/>
    </source>
</evidence>
<gene>
    <name evidence="2" type="ORF">J4N46_02175</name>
</gene>
<dbReference type="RefSeq" id="WP_208057963.1">
    <property type="nucleotide sequence ID" value="NZ_JAGDYP010000001.1"/>
</dbReference>
<protein>
    <submittedName>
        <fullName evidence="2">TIGR03915 family putative DNA repair protein</fullName>
    </submittedName>
</protein>
<evidence type="ECO:0000313" key="2">
    <source>
        <dbReference type="EMBL" id="MBO1883252.1"/>
    </source>
</evidence>
<dbReference type="Proteomes" id="UP000681610">
    <property type="component" value="Unassembled WGS sequence"/>
</dbReference>
<name>A0ABS3PVB2_9FLAO</name>
<dbReference type="InterPro" id="IPR023875">
    <property type="entry name" value="DNA_repair_put"/>
</dbReference>
<reference evidence="2 3" key="1">
    <citation type="submission" date="2021-03" db="EMBL/GenBank/DDBJ databases">
        <title>Isolation and description of Capnocytophaga bilenii sp. nov., a novel Capnocytophaga species, isolated from a gingivitis subject.</title>
        <authorList>
            <person name="Antezack A."/>
            <person name="Monnet-Corti V."/>
            <person name="La Scola B."/>
        </authorList>
    </citation>
    <scope>NUCLEOTIDE SEQUENCE [LARGE SCALE GENOMIC DNA]</scope>
    <source>
        <strain evidence="2 3">Marseille-Q4570</strain>
    </source>
</reference>
<evidence type="ECO:0000313" key="3">
    <source>
        <dbReference type="Proteomes" id="UP000681610"/>
    </source>
</evidence>
<dbReference type="EMBL" id="JAGDYP010000001">
    <property type="protein sequence ID" value="MBO1883252.1"/>
    <property type="molecule type" value="Genomic_DNA"/>
</dbReference>
<feature type="domain" description="DUF4130" evidence="1">
    <location>
        <begin position="83"/>
        <end position="244"/>
    </location>
</feature>
<dbReference type="InterPro" id="IPR025404">
    <property type="entry name" value="DUF4130"/>
</dbReference>
<accession>A0ABS3PVB2</accession>
<dbReference type="NCBIfam" id="TIGR03915">
    <property type="entry name" value="SAM_7_link_chp"/>
    <property type="match status" value="1"/>
</dbReference>
<keyword evidence="3" id="KW-1185">Reference proteome</keyword>
<proteinExistence type="predicted"/>